<dbReference type="PROSITE" id="PS50043">
    <property type="entry name" value="HTH_LUXR_2"/>
    <property type="match status" value="1"/>
</dbReference>
<proteinExistence type="predicted"/>
<dbReference type="InterPro" id="IPR016032">
    <property type="entry name" value="Sig_transdc_resp-reg_C-effctor"/>
</dbReference>
<dbReference type="Proteomes" id="UP000295727">
    <property type="component" value="Chromosome 1"/>
</dbReference>
<dbReference type="Gene3D" id="1.10.10.10">
    <property type="entry name" value="Winged helix-like DNA-binding domain superfamily/Winged helix DNA-binding domain"/>
    <property type="match status" value="1"/>
</dbReference>
<keyword evidence="3" id="KW-1185">Reference proteome</keyword>
<reference evidence="2 3" key="1">
    <citation type="submission" date="2019-03" db="EMBL/GenBank/DDBJ databases">
        <title>Paraburkholderia sp. 7MH5, isolated from subtropical forest soil.</title>
        <authorList>
            <person name="Gao Z.-H."/>
            <person name="Qiu L.-H."/>
        </authorList>
    </citation>
    <scope>NUCLEOTIDE SEQUENCE [LARGE SCALE GENOMIC DNA]</scope>
    <source>
        <strain evidence="2 3">7MH5</strain>
    </source>
</reference>
<dbReference type="EMBL" id="CP038148">
    <property type="protein sequence ID" value="QBQ97161.1"/>
    <property type="molecule type" value="Genomic_DNA"/>
</dbReference>
<gene>
    <name evidence="2" type="ORF">E1956_08220</name>
</gene>
<dbReference type="KEGG" id="ppai:E1956_08220"/>
<protein>
    <recommendedName>
        <fullName evidence="1">HTH luxR-type domain-containing protein</fullName>
    </recommendedName>
</protein>
<feature type="domain" description="HTH luxR-type" evidence="1">
    <location>
        <begin position="1"/>
        <end position="47"/>
    </location>
</feature>
<organism evidence="2 3">
    <name type="scientific">Paraburkholderia pallida</name>
    <dbReference type="NCBI Taxonomy" id="2547399"/>
    <lineage>
        <taxon>Bacteria</taxon>
        <taxon>Pseudomonadati</taxon>
        <taxon>Pseudomonadota</taxon>
        <taxon>Betaproteobacteria</taxon>
        <taxon>Burkholderiales</taxon>
        <taxon>Burkholderiaceae</taxon>
        <taxon>Paraburkholderia</taxon>
    </lineage>
</organism>
<dbReference type="AlphaFoldDB" id="A0A4P7CS82"/>
<dbReference type="GO" id="GO:0003677">
    <property type="term" value="F:DNA binding"/>
    <property type="evidence" value="ECO:0007669"/>
    <property type="project" value="InterPro"/>
</dbReference>
<dbReference type="InterPro" id="IPR036388">
    <property type="entry name" value="WH-like_DNA-bd_sf"/>
</dbReference>
<accession>A0A4P7CS82</accession>
<dbReference type="SUPFAM" id="SSF46894">
    <property type="entry name" value="C-terminal effector domain of the bipartite response regulators"/>
    <property type="match status" value="1"/>
</dbReference>
<evidence type="ECO:0000313" key="2">
    <source>
        <dbReference type="EMBL" id="QBQ97161.1"/>
    </source>
</evidence>
<dbReference type="GO" id="GO:0006355">
    <property type="term" value="P:regulation of DNA-templated transcription"/>
    <property type="evidence" value="ECO:0007669"/>
    <property type="project" value="InterPro"/>
</dbReference>
<evidence type="ECO:0000313" key="3">
    <source>
        <dbReference type="Proteomes" id="UP000295727"/>
    </source>
</evidence>
<sequence>MHGMSIDEAGEAMGIRRNTVRSHLRSIFSKLGITRQSELLLLVFRSLL</sequence>
<dbReference type="Pfam" id="PF00196">
    <property type="entry name" value="GerE"/>
    <property type="match status" value="1"/>
</dbReference>
<dbReference type="OrthoDB" id="9794397at2"/>
<dbReference type="InterPro" id="IPR000792">
    <property type="entry name" value="Tscrpt_reg_LuxR_C"/>
</dbReference>
<evidence type="ECO:0000259" key="1">
    <source>
        <dbReference type="PROSITE" id="PS50043"/>
    </source>
</evidence>
<name>A0A4P7CS82_9BURK</name>